<dbReference type="PANTHER" id="PTHR30136:SF24">
    <property type="entry name" value="HTH-TYPE TRANSCRIPTIONAL REPRESSOR ALLR"/>
    <property type="match status" value="1"/>
</dbReference>
<dbReference type="PROSITE" id="PS51078">
    <property type="entry name" value="ICLR_ED"/>
    <property type="match status" value="1"/>
</dbReference>
<dbReference type="GO" id="GO:0003700">
    <property type="term" value="F:DNA-binding transcription factor activity"/>
    <property type="evidence" value="ECO:0007669"/>
    <property type="project" value="TreeGrafter"/>
</dbReference>
<dbReference type="InterPro" id="IPR014757">
    <property type="entry name" value="Tscrpt_reg_IclR_C"/>
</dbReference>
<keyword evidence="2" id="KW-0805">Transcription regulation</keyword>
<evidence type="ECO:0000256" key="3">
    <source>
        <dbReference type="ARBA" id="ARBA00023125"/>
    </source>
</evidence>
<dbReference type="GO" id="GO:0006071">
    <property type="term" value="P:glycerol metabolic process"/>
    <property type="evidence" value="ECO:0007669"/>
    <property type="project" value="UniProtKB-KW"/>
</dbReference>
<comment type="caution">
    <text evidence="9">The sequence shown here is derived from an EMBL/GenBank/DDBJ whole genome shotgun (WGS) entry which is preliminary data.</text>
</comment>
<keyword evidence="1" id="KW-0319">Glycerol metabolism</keyword>
<dbReference type="Gene3D" id="3.30.450.40">
    <property type="match status" value="1"/>
</dbReference>
<dbReference type="EMBL" id="JAEHOH010000002">
    <property type="protein sequence ID" value="MBK0417893.1"/>
    <property type="molecule type" value="Genomic_DNA"/>
</dbReference>
<evidence type="ECO:0000259" key="8">
    <source>
        <dbReference type="PROSITE" id="PS51078"/>
    </source>
</evidence>
<dbReference type="RefSeq" id="WP_200113576.1">
    <property type="nucleotide sequence ID" value="NZ_JAEHOH010000002.1"/>
</dbReference>
<dbReference type="PROSITE" id="PS51077">
    <property type="entry name" value="HTH_ICLR"/>
    <property type="match status" value="1"/>
</dbReference>
<proteinExistence type="predicted"/>
<evidence type="ECO:0000256" key="5">
    <source>
        <dbReference type="ARBA" id="ARBA00058938"/>
    </source>
</evidence>
<sequence length="273" mass="29412">MSQSKVPALDHALRILGLLASVRGPLPASAIAQQLELPRSTVYQLLATLAEHGYVMHLPEERRWGLGLATVELSSAYARQEPISRLGRPLVRQLVDRLGFSGHLALLHGQNVVYVVEERAPGAPSMITDIDVRLPAHSTASGRAVLSAMPKAQVRALFPNSSAFAVGIASSADPMLSTDRAQPVAIDRYSRLRQVLDDTAARGYALEQAAVSPGLASISVPVLDHRGWPVAAMTATFPHPATEEDTYPAIAREVSRAAETLSSRLYNRGPREH</sequence>
<evidence type="ECO:0000256" key="2">
    <source>
        <dbReference type="ARBA" id="ARBA00023015"/>
    </source>
</evidence>
<dbReference type="FunFam" id="1.10.10.10:FF:000056">
    <property type="entry name" value="IclR family transcriptional regulator"/>
    <property type="match status" value="1"/>
</dbReference>
<evidence type="ECO:0000259" key="7">
    <source>
        <dbReference type="PROSITE" id="PS51077"/>
    </source>
</evidence>
<dbReference type="InterPro" id="IPR011991">
    <property type="entry name" value="ArsR-like_HTH"/>
</dbReference>
<keyword evidence="4" id="KW-0804">Transcription</keyword>
<feature type="domain" description="IclR-ED" evidence="8">
    <location>
        <begin position="69"/>
        <end position="267"/>
    </location>
</feature>
<dbReference type="PANTHER" id="PTHR30136">
    <property type="entry name" value="HELIX-TURN-HELIX TRANSCRIPTIONAL REGULATOR, ICLR FAMILY"/>
    <property type="match status" value="1"/>
</dbReference>
<dbReference type="Pfam" id="PF01614">
    <property type="entry name" value="IclR_C"/>
    <property type="match status" value="1"/>
</dbReference>
<evidence type="ECO:0000256" key="1">
    <source>
        <dbReference type="ARBA" id="ARBA00022798"/>
    </source>
</evidence>
<feature type="domain" description="HTH iclR-type" evidence="7">
    <location>
        <begin position="6"/>
        <end position="68"/>
    </location>
</feature>
<accession>A0A934Q5A2</accession>
<dbReference type="AlphaFoldDB" id="A0A934Q5A2"/>
<dbReference type="Proteomes" id="UP000608530">
    <property type="component" value="Unassembled WGS sequence"/>
</dbReference>
<evidence type="ECO:0000313" key="10">
    <source>
        <dbReference type="Proteomes" id="UP000608530"/>
    </source>
</evidence>
<dbReference type="InterPro" id="IPR050707">
    <property type="entry name" value="HTH_MetabolicPath_Reg"/>
</dbReference>
<dbReference type="Gene3D" id="1.10.10.10">
    <property type="entry name" value="Winged helix-like DNA-binding domain superfamily/Winged helix DNA-binding domain"/>
    <property type="match status" value="1"/>
</dbReference>
<dbReference type="InterPro" id="IPR036390">
    <property type="entry name" value="WH_DNA-bd_sf"/>
</dbReference>
<dbReference type="SMART" id="SM00346">
    <property type="entry name" value="HTH_ICLR"/>
    <property type="match status" value="1"/>
</dbReference>
<dbReference type="SUPFAM" id="SSF55781">
    <property type="entry name" value="GAF domain-like"/>
    <property type="match status" value="1"/>
</dbReference>
<dbReference type="InterPro" id="IPR036388">
    <property type="entry name" value="WH-like_DNA-bd_sf"/>
</dbReference>
<organism evidence="9 10">
    <name type="scientific">Leucobacter chromiisoli</name>
    <dbReference type="NCBI Taxonomy" id="2796471"/>
    <lineage>
        <taxon>Bacteria</taxon>
        <taxon>Bacillati</taxon>
        <taxon>Actinomycetota</taxon>
        <taxon>Actinomycetes</taxon>
        <taxon>Micrococcales</taxon>
        <taxon>Microbacteriaceae</taxon>
        <taxon>Leucobacter</taxon>
    </lineage>
</organism>
<dbReference type="InterPro" id="IPR029016">
    <property type="entry name" value="GAF-like_dom_sf"/>
</dbReference>
<gene>
    <name evidence="9" type="ORF">JD276_02435</name>
</gene>
<evidence type="ECO:0000256" key="6">
    <source>
        <dbReference type="ARBA" id="ARBA00070406"/>
    </source>
</evidence>
<dbReference type="SUPFAM" id="SSF46785">
    <property type="entry name" value="Winged helix' DNA-binding domain"/>
    <property type="match status" value="1"/>
</dbReference>
<reference evidence="9" key="1">
    <citation type="submission" date="2020-12" db="EMBL/GenBank/DDBJ databases">
        <title>Leucobacter sp. CAS1, isolated from Chromium sludge.</title>
        <authorList>
            <person name="Xu Z."/>
        </authorList>
    </citation>
    <scope>NUCLEOTIDE SEQUENCE</scope>
    <source>
        <strain evidence="9">CSA1</strain>
    </source>
</reference>
<evidence type="ECO:0000256" key="4">
    <source>
        <dbReference type="ARBA" id="ARBA00023163"/>
    </source>
</evidence>
<keyword evidence="10" id="KW-1185">Reference proteome</keyword>
<protein>
    <recommendedName>
        <fullName evidence="6">Glycerol operon regulatory protein</fullName>
    </recommendedName>
</protein>
<keyword evidence="3" id="KW-0238">DNA-binding</keyword>
<dbReference type="GO" id="GO:0003677">
    <property type="term" value="F:DNA binding"/>
    <property type="evidence" value="ECO:0007669"/>
    <property type="project" value="UniProtKB-KW"/>
</dbReference>
<comment type="function">
    <text evidence="5">May be an activator protein for the gylABX operon.</text>
</comment>
<dbReference type="InterPro" id="IPR005471">
    <property type="entry name" value="Tscrpt_reg_IclR_N"/>
</dbReference>
<dbReference type="GO" id="GO:0045892">
    <property type="term" value="P:negative regulation of DNA-templated transcription"/>
    <property type="evidence" value="ECO:0007669"/>
    <property type="project" value="TreeGrafter"/>
</dbReference>
<name>A0A934Q5A2_9MICO</name>
<dbReference type="Pfam" id="PF09339">
    <property type="entry name" value="HTH_IclR"/>
    <property type="match status" value="1"/>
</dbReference>
<dbReference type="CDD" id="cd00090">
    <property type="entry name" value="HTH_ARSR"/>
    <property type="match status" value="1"/>
</dbReference>
<evidence type="ECO:0000313" key="9">
    <source>
        <dbReference type="EMBL" id="MBK0417893.1"/>
    </source>
</evidence>